<evidence type="ECO:0000256" key="4">
    <source>
        <dbReference type="ARBA" id="ARBA00022927"/>
    </source>
</evidence>
<evidence type="ECO:0000256" key="5">
    <source>
        <dbReference type="PROSITE-ProRule" id="PRU00644"/>
    </source>
</evidence>
<dbReference type="InterPro" id="IPR052070">
    <property type="entry name" value="ESCRT-I_UEV_domain"/>
</dbReference>
<feature type="domain" description="SB" evidence="7">
    <location>
        <begin position="119"/>
        <end position="164"/>
    </location>
</feature>
<dbReference type="InterPro" id="IPR017916">
    <property type="entry name" value="SB_dom"/>
</dbReference>
<feature type="region of interest" description="Disordered" evidence="6">
    <location>
        <begin position="1"/>
        <end position="26"/>
    </location>
</feature>
<organism evidence="8 9">
    <name type="scientific">Discina gigas</name>
    <dbReference type="NCBI Taxonomy" id="1032678"/>
    <lineage>
        <taxon>Eukaryota</taxon>
        <taxon>Fungi</taxon>
        <taxon>Dikarya</taxon>
        <taxon>Ascomycota</taxon>
        <taxon>Pezizomycotina</taxon>
        <taxon>Pezizomycetes</taxon>
        <taxon>Pezizales</taxon>
        <taxon>Discinaceae</taxon>
        <taxon>Discina</taxon>
    </lineage>
</organism>
<accession>A0ABR3GT55</accession>
<keyword evidence="2 5" id="KW-0813">Transport</keyword>
<name>A0ABR3GT55_9PEZI</name>
<dbReference type="SUPFAM" id="SSF140111">
    <property type="entry name" value="Endosomal sorting complex assembly domain"/>
    <property type="match status" value="1"/>
</dbReference>
<evidence type="ECO:0000256" key="2">
    <source>
        <dbReference type="ARBA" id="ARBA00022448"/>
    </source>
</evidence>
<keyword evidence="9" id="KW-1185">Reference proteome</keyword>
<evidence type="ECO:0000313" key="9">
    <source>
        <dbReference type="Proteomes" id="UP001447188"/>
    </source>
</evidence>
<reference evidence="8 9" key="1">
    <citation type="submission" date="2024-02" db="EMBL/GenBank/DDBJ databases">
        <title>Discinaceae phylogenomics.</title>
        <authorList>
            <person name="Dirks A.C."/>
            <person name="James T.Y."/>
        </authorList>
    </citation>
    <scope>NUCLEOTIDE SEQUENCE [LARGE SCALE GENOMIC DNA]</scope>
    <source>
        <strain evidence="8 9">ACD0624</strain>
    </source>
</reference>
<keyword evidence="3" id="KW-0967">Endosome</keyword>
<evidence type="ECO:0000256" key="1">
    <source>
        <dbReference type="ARBA" id="ARBA00004177"/>
    </source>
</evidence>
<dbReference type="Gene3D" id="6.10.140.820">
    <property type="match status" value="1"/>
</dbReference>
<dbReference type="Proteomes" id="UP001447188">
    <property type="component" value="Unassembled WGS sequence"/>
</dbReference>
<dbReference type="PANTHER" id="PTHR23306:SF3">
    <property type="entry name" value="TUMOR SUPPRESSOR PROTEIN 101"/>
    <property type="match status" value="1"/>
</dbReference>
<dbReference type="InterPro" id="IPR037202">
    <property type="entry name" value="ESCRT_assembly_dom"/>
</dbReference>
<gene>
    <name evidence="8" type="primary">STP22_1</name>
    <name evidence="8" type="ORF">Q9L58_001789</name>
</gene>
<keyword evidence="4 5" id="KW-0653">Protein transport</keyword>
<dbReference type="EMBL" id="JBBBZM010000014">
    <property type="protein sequence ID" value="KAL0639106.1"/>
    <property type="molecule type" value="Genomic_DNA"/>
</dbReference>
<dbReference type="Pfam" id="PF09454">
    <property type="entry name" value="Vps23_core"/>
    <property type="match status" value="1"/>
</dbReference>
<feature type="compositionally biased region" description="Pro residues" evidence="6">
    <location>
        <begin position="13"/>
        <end position="22"/>
    </location>
</feature>
<comment type="subcellular location">
    <subcellularLocation>
        <location evidence="1">Endosome</location>
    </subcellularLocation>
</comment>
<sequence length="164" mass="18086">MSLPPTEISPPLSAAPPPLPPNPEKDHLLQEISRALHTRAESALAKTHTSLEQTAAQCESIIRAEAKMERERAELGRAIELCDKDAEILRERIAMAGEVIRDAESREVPGVDTVVVAPTVVHTQLYDLVTEDMAIEDTIYVLGRALDRERISLDVFLKVFIPAS</sequence>
<protein>
    <submittedName>
        <fullName evidence="8">Suppressor protein stp22 of temperature-sensitive alpha-factor receptor and arginine permease</fullName>
    </submittedName>
</protein>
<comment type="caution">
    <text evidence="8">The sequence shown here is derived from an EMBL/GenBank/DDBJ whole genome shotgun (WGS) entry which is preliminary data.</text>
</comment>
<dbReference type="PANTHER" id="PTHR23306">
    <property type="entry name" value="TUMOR SUSCEPTIBILITY GENE 101 PROTEIN-RELATED"/>
    <property type="match status" value="1"/>
</dbReference>
<evidence type="ECO:0000313" key="8">
    <source>
        <dbReference type="EMBL" id="KAL0639106.1"/>
    </source>
</evidence>
<evidence type="ECO:0000256" key="3">
    <source>
        <dbReference type="ARBA" id="ARBA00022753"/>
    </source>
</evidence>
<keyword evidence="8" id="KW-0675">Receptor</keyword>
<evidence type="ECO:0000256" key="6">
    <source>
        <dbReference type="SAM" id="MobiDB-lite"/>
    </source>
</evidence>
<evidence type="ECO:0000259" key="7">
    <source>
        <dbReference type="PROSITE" id="PS51312"/>
    </source>
</evidence>
<proteinExistence type="predicted"/>
<dbReference type="PROSITE" id="PS51312">
    <property type="entry name" value="SB"/>
    <property type="match status" value="1"/>
</dbReference>